<name>A0A193LD02_9GAMM</name>
<dbReference type="CDD" id="cd05344">
    <property type="entry name" value="BKR_like_SDR_like"/>
    <property type="match status" value="1"/>
</dbReference>
<comment type="similarity">
    <text evidence="1">Belongs to the short-chain dehydrogenases/reductases (SDR) family.</text>
</comment>
<dbReference type="STRING" id="1548547.BA177_02685"/>
<dbReference type="InterPro" id="IPR036291">
    <property type="entry name" value="NAD(P)-bd_dom_sf"/>
</dbReference>
<dbReference type="KEGG" id="woc:BA177_02685"/>
<keyword evidence="3" id="KW-1185">Reference proteome</keyword>
<reference evidence="2 3" key="1">
    <citation type="submission" date="2016-06" db="EMBL/GenBank/DDBJ databases">
        <title>Complete genome sequence of a deep-branching marine Gamma Proteobacterium Woeseia oceani type strain XK5.</title>
        <authorList>
            <person name="Mu D."/>
            <person name="Du Z."/>
        </authorList>
    </citation>
    <scope>NUCLEOTIDE SEQUENCE [LARGE SCALE GENOMIC DNA]</scope>
    <source>
        <strain evidence="2 3">XK5</strain>
    </source>
</reference>
<dbReference type="PRINTS" id="PR00081">
    <property type="entry name" value="GDHRDH"/>
</dbReference>
<dbReference type="FunFam" id="3.40.50.720:FF:000084">
    <property type="entry name" value="Short-chain dehydrogenase reductase"/>
    <property type="match status" value="1"/>
</dbReference>
<dbReference type="Proteomes" id="UP000092695">
    <property type="component" value="Chromosome"/>
</dbReference>
<dbReference type="AlphaFoldDB" id="A0A193LD02"/>
<dbReference type="InterPro" id="IPR050259">
    <property type="entry name" value="SDR"/>
</dbReference>
<gene>
    <name evidence="2" type="ORF">BA177_02685</name>
</gene>
<dbReference type="InterPro" id="IPR002347">
    <property type="entry name" value="SDR_fam"/>
</dbReference>
<dbReference type="Gene3D" id="3.40.50.720">
    <property type="entry name" value="NAD(P)-binding Rossmann-like Domain"/>
    <property type="match status" value="1"/>
</dbReference>
<evidence type="ECO:0000313" key="2">
    <source>
        <dbReference type="EMBL" id="ANO50269.1"/>
    </source>
</evidence>
<accession>A0A193LD02</accession>
<organism evidence="2 3">
    <name type="scientific">Woeseia oceani</name>
    <dbReference type="NCBI Taxonomy" id="1548547"/>
    <lineage>
        <taxon>Bacteria</taxon>
        <taxon>Pseudomonadati</taxon>
        <taxon>Pseudomonadota</taxon>
        <taxon>Gammaproteobacteria</taxon>
        <taxon>Woeseiales</taxon>
        <taxon>Woeseiaceae</taxon>
        <taxon>Woeseia</taxon>
    </lineage>
</organism>
<dbReference type="Pfam" id="PF13561">
    <property type="entry name" value="adh_short_C2"/>
    <property type="match status" value="1"/>
</dbReference>
<evidence type="ECO:0000313" key="3">
    <source>
        <dbReference type="Proteomes" id="UP000092695"/>
    </source>
</evidence>
<dbReference type="SUPFAM" id="SSF51735">
    <property type="entry name" value="NAD(P)-binding Rossmann-fold domains"/>
    <property type="match status" value="1"/>
</dbReference>
<dbReference type="EMBL" id="CP016268">
    <property type="protein sequence ID" value="ANO50269.1"/>
    <property type="molecule type" value="Genomic_DNA"/>
</dbReference>
<dbReference type="PANTHER" id="PTHR42879:SF6">
    <property type="entry name" value="NADPH-DEPENDENT REDUCTASE BACG"/>
    <property type="match status" value="1"/>
</dbReference>
<dbReference type="RefSeq" id="WP_068612526.1">
    <property type="nucleotide sequence ID" value="NZ_CP016268.1"/>
</dbReference>
<sequence length="262" mass="27101">MDLGLSGKRALVLASSQGLGLGIASELCNEGANVILCGRSGDKLRNAADAINAQGQGQAQSVVIDLADKDSATRLYAAAKDILGGVDILVNNSGGPPPGPVSKPAAADWRAQFDVMVLRLIEIANLCADDMREAGWGRILTVASSGILQPIPNLAMSNTVRAALVGWNKSLSNELAADGITVNILAPGRIHTDRVDQLDAAAAERQDKSIDDVRKASRATIPAGRYGTVQEFAAVAAFLVSAPASYVTGSIVRCDGGLIRST</sequence>
<evidence type="ECO:0000256" key="1">
    <source>
        <dbReference type="ARBA" id="ARBA00006484"/>
    </source>
</evidence>
<protein>
    <submittedName>
        <fullName evidence="2">3-oxoacyl-ACP reductase</fullName>
    </submittedName>
</protein>
<dbReference type="PANTHER" id="PTHR42879">
    <property type="entry name" value="3-OXOACYL-(ACYL-CARRIER-PROTEIN) REDUCTASE"/>
    <property type="match status" value="1"/>
</dbReference>
<dbReference type="PRINTS" id="PR00080">
    <property type="entry name" value="SDRFAMILY"/>
</dbReference>
<proteinExistence type="inferred from homology"/>
<dbReference type="OrthoDB" id="9793499at2"/>